<organism evidence="1 2">
    <name type="scientific">Acidomonas methanolica NBRC 104435</name>
    <dbReference type="NCBI Taxonomy" id="1231351"/>
    <lineage>
        <taxon>Bacteria</taxon>
        <taxon>Pseudomonadati</taxon>
        <taxon>Pseudomonadota</taxon>
        <taxon>Alphaproteobacteria</taxon>
        <taxon>Acetobacterales</taxon>
        <taxon>Acetobacteraceae</taxon>
        <taxon>Acidomonas</taxon>
    </lineage>
</organism>
<comment type="caution">
    <text evidence="1">The sequence shown here is derived from an EMBL/GenBank/DDBJ whole genome shotgun (WGS) entry which is preliminary data.</text>
</comment>
<dbReference type="PROSITE" id="PS51257">
    <property type="entry name" value="PROKAR_LIPOPROTEIN"/>
    <property type="match status" value="1"/>
</dbReference>
<dbReference type="OrthoDB" id="7596417at2"/>
<protein>
    <recommendedName>
        <fullName evidence="3">Lipoprotein</fullName>
    </recommendedName>
</protein>
<accession>A0A023D3R3</accession>
<evidence type="ECO:0000313" key="1">
    <source>
        <dbReference type="EMBL" id="GAJ28694.1"/>
    </source>
</evidence>
<name>A0A023D3R3_ACIMT</name>
<dbReference type="AlphaFoldDB" id="A0A023D3R3"/>
<dbReference type="RefSeq" id="WP_042057582.1">
    <property type="nucleotide sequence ID" value="NZ_BAND01000035.1"/>
</dbReference>
<dbReference type="EMBL" id="BAND01000035">
    <property type="protein sequence ID" value="GAJ28694.1"/>
    <property type="molecule type" value="Genomic_DNA"/>
</dbReference>
<evidence type="ECO:0008006" key="3">
    <source>
        <dbReference type="Google" id="ProtNLM"/>
    </source>
</evidence>
<reference evidence="1 2" key="2">
    <citation type="journal article" date="2014" name="FEMS Microbiol. Lett.">
        <title>Draft genomic DNA sequence of the facultatively methylotrophic bacterium Acidomonas methanolica type strain MB58.</title>
        <authorList>
            <person name="Higashiura N."/>
            <person name="Hadano H."/>
            <person name="Hirakawa H."/>
            <person name="Matsutani M."/>
            <person name="Takabe S."/>
            <person name="Matsushita K."/>
            <person name="Azuma Y."/>
        </authorList>
    </citation>
    <scope>NUCLEOTIDE SEQUENCE [LARGE SCALE GENOMIC DNA]</scope>
    <source>
        <strain evidence="1 2">MB58</strain>
    </source>
</reference>
<gene>
    <name evidence="1" type="ORF">Amme_035_023</name>
</gene>
<keyword evidence="2" id="KW-1185">Reference proteome</keyword>
<dbReference type="Proteomes" id="UP000019760">
    <property type="component" value="Unassembled WGS sequence"/>
</dbReference>
<reference evidence="2" key="1">
    <citation type="journal article" date="2014" name="FEMS Microbiol. Lett.">
        <title>Draft Genomic DNA Sequence of the Facultatively Methylotrophic Bacterium Acidomonas methanolica type strain MB58.</title>
        <authorList>
            <person name="Higashiura N."/>
            <person name="Hadano H."/>
            <person name="Hirakawa H."/>
            <person name="Matsutani M."/>
            <person name="Takabe S."/>
            <person name="Matsushita K."/>
            <person name="Azuma Y."/>
        </authorList>
    </citation>
    <scope>NUCLEOTIDE SEQUENCE [LARGE SCALE GENOMIC DNA]</scope>
    <source>
        <strain evidence="2">MB58</strain>
    </source>
</reference>
<proteinExistence type="predicted"/>
<sequence>MRRTVTISAVVALAALAGCESTRALVTEKEDHLAAAGFMVQLANTPQRAAMLSRLPAHHFLRRVHGNDLHYVYADPTVCDCLYVGTQAAYDRYRQYQQQHALASEEQMAASDYQDASWNWGMWGPWGPGDGFGYGPGWGMGW</sequence>
<evidence type="ECO:0000313" key="2">
    <source>
        <dbReference type="Proteomes" id="UP000019760"/>
    </source>
</evidence>